<comment type="caution">
    <text evidence="3">The sequence shown here is derived from an EMBL/GenBank/DDBJ whole genome shotgun (WGS) entry which is preliminary data.</text>
</comment>
<evidence type="ECO:0000256" key="1">
    <source>
        <dbReference type="SAM" id="MobiDB-lite"/>
    </source>
</evidence>
<keyword evidence="4" id="KW-1185">Reference proteome</keyword>
<evidence type="ECO:0000313" key="4">
    <source>
        <dbReference type="Proteomes" id="UP000499080"/>
    </source>
</evidence>
<dbReference type="EMBL" id="BGPR01013671">
    <property type="protein sequence ID" value="GBN61669.1"/>
    <property type="molecule type" value="Genomic_DNA"/>
</dbReference>
<dbReference type="OrthoDB" id="6427299at2759"/>
<keyword evidence="2" id="KW-0472">Membrane</keyword>
<gene>
    <name evidence="3" type="ORF">AVEN_83334_1</name>
</gene>
<keyword evidence="2" id="KW-0812">Transmembrane</keyword>
<feature type="compositionally biased region" description="Polar residues" evidence="1">
    <location>
        <begin position="94"/>
        <end position="106"/>
    </location>
</feature>
<feature type="region of interest" description="Disordered" evidence="1">
    <location>
        <begin position="1"/>
        <end position="116"/>
    </location>
</feature>
<reference evidence="3 4" key="1">
    <citation type="journal article" date="2019" name="Sci. Rep.">
        <title>Orb-weaving spider Araneus ventricosus genome elucidates the spidroin gene catalogue.</title>
        <authorList>
            <person name="Kono N."/>
            <person name="Nakamura H."/>
            <person name="Ohtoshi R."/>
            <person name="Moran D.A.P."/>
            <person name="Shinohara A."/>
            <person name="Yoshida Y."/>
            <person name="Fujiwara M."/>
            <person name="Mori M."/>
            <person name="Tomita M."/>
            <person name="Arakawa K."/>
        </authorList>
    </citation>
    <scope>NUCLEOTIDE SEQUENCE [LARGE SCALE GENOMIC DNA]</scope>
</reference>
<proteinExistence type="predicted"/>
<feature type="compositionally biased region" description="Basic and acidic residues" evidence="1">
    <location>
        <begin position="72"/>
        <end position="93"/>
    </location>
</feature>
<name>A0A4Y2QDL7_ARAVE</name>
<protein>
    <submittedName>
        <fullName evidence="3">Uncharacterized protein</fullName>
    </submittedName>
</protein>
<evidence type="ECO:0000256" key="2">
    <source>
        <dbReference type="SAM" id="Phobius"/>
    </source>
</evidence>
<evidence type="ECO:0000313" key="3">
    <source>
        <dbReference type="EMBL" id="GBN61669.1"/>
    </source>
</evidence>
<organism evidence="3 4">
    <name type="scientific">Araneus ventricosus</name>
    <name type="common">Orbweaver spider</name>
    <name type="synonym">Epeira ventricosa</name>
    <dbReference type="NCBI Taxonomy" id="182803"/>
    <lineage>
        <taxon>Eukaryota</taxon>
        <taxon>Metazoa</taxon>
        <taxon>Ecdysozoa</taxon>
        <taxon>Arthropoda</taxon>
        <taxon>Chelicerata</taxon>
        <taxon>Arachnida</taxon>
        <taxon>Araneae</taxon>
        <taxon>Araneomorphae</taxon>
        <taxon>Entelegynae</taxon>
        <taxon>Araneoidea</taxon>
        <taxon>Araneidae</taxon>
        <taxon>Araneus</taxon>
    </lineage>
</organism>
<dbReference type="Proteomes" id="UP000499080">
    <property type="component" value="Unassembled WGS sequence"/>
</dbReference>
<feature type="transmembrane region" description="Helical" evidence="2">
    <location>
        <begin position="126"/>
        <end position="153"/>
    </location>
</feature>
<keyword evidence="2" id="KW-1133">Transmembrane helix</keyword>
<dbReference type="AlphaFoldDB" id="A0A4Y2QDL7"/>
<sequence length="208" mass="22976">MKTGQQTEGGISAESRQRPLTGHIHASSRHPIALRGDAMKTDQQTEGGISAESKQHPSTGQIPAWSRHRAISRVDDSGTDQRSKDSLSAESRQRPSSGQIPSWSNPPNVPWTDDPPSGDSLSLLPILYLLAPLVVTAMLMPIGATLITAIVMMKAHHQAAQGRLKSLFLEEDRVAPVYKLFEQNLQDLWQKFEEAIAKYNHGDMEHRN</sequence>
<accession>A0A4Y2QDL7</accession>